<evidence type="ECO:0000256" key="3">
    <source>
        <dbReference type="ARBA" id="ARBA00011245"/>
    </source>
</evidence>
<dbReference type="Pfam" id="PF01406">
    <property type="entry name" value="tRNA-synt_1e"/>
    <property type="match status" value="1"/>
</dbReference>
<feature type="short sequence motif" description="'HIGH' region" evidence="12">
    <location>
        <begin position="34"/>
        <end position="44"/>
    </location>
</feature>
<evidence type="ECO:0000256" key="8">
    <source>
        <dbReference type="ARBA" id="ARBA00022833"/>
    </source>
</evidence>
<feature type="binding site" evidence="12">
    <location>
        <position position="275"/>
    </location>
    <ligand>
        <name>ATP</name>
        <dbReference type="ChEBI" id="CHEBI:30616"/>
    </ligand>
</feature>
<dbReference type="GO" id="GO:0005829">
    <property type="term" value="C:cytosol"/>
    <property type="evidence" value="ECO:0007669"/>
    <property type="project" value="TreeGrafter"/>
</dbReference>
<keyword evidence="5 12" id="KW-0436">Ligase</keyword>
<dbReference type="GO" id="GO:0008270">
    <property type="term" value="F:zinc ion binding"/>
    <property type="evidence" value="ECO:0007669"/>
    <property type="project" value="UniProtKB-UniRule"/>
</dbReference>
<dbReference type="HAMAP" id="MF_00041">
    <property type="entry name" value="Cys_tRNA_synth"/>
    <property type="match status" value="1"/>
</dbReference>
<keyword evidence="15" id="KW-1185">Reference proteome</keyword>
<proteinExistence type="inferred from homology"/>
<evidence type="ECO:0000256" key="5">
    <source>
        <dbReference type="ARBA" id="ARBA00022598"/>
    </source>
</evidence>
<dbReference type="PANTHER" id="PTHR10890:SF3">
    <property type="entry name" value="CYSTEINE--TRNA LIGASE, CYTOPLASMIC"/>
    <property type="match status" value="1"/>
</dbReference>
<evidence type="ECO:0000313" key="14">
    <source>
        <dbReference type="EMBL" id="PJZ86020.1"/>
    </source>
</evidence>
<accession>A0A2N0AP12</accession>
<dbReference type="PRINTS" id="PR00983">
    <property type="entry name" value="TRNASYNTHCYS"/>
</dbReference>
<comment type="subcellular location">
    <subcellularLocation>
        <location evidence="1 12">Cytoplasm</location>
    </subcellularLocation>
</comment>
<comment type="subunit">
    <text evidence="3 12">Monomer.</text>
</comment>
<sequence>MTIVPFVFQNSKSGKKETFVPKDPLNVSIYSCGPTVYNFAHIGNIRSFLFVDVLRRSLLLGGYKLNQSMNITDIDDKIINESIKRKISVEEFTKPWTEAFFKDLETLHVQKLEHYPKATESIDDMVHLVETLKSNGLVYEKDGNLYFSIQKFSRYGELSKIDVSGMKSGVRYDADEYEKDDVRDFVLWKNQKTEEEKCWHTKIGTGRPGWHLECSAMIRKVYGSGVDIHTGGIDLLFPHHENEAAQSIGAYPNEEFVGTWLHCEHLLVDGEKMSKSKGNFFTLRDILEKGYDPNVIRYHLISAHYRSKLNFSLSKLEESKTAMERVQNTIYRVLEVGNLWDKVSKIEESFDDSIPDLQKINLEFINALADDLNVPKALASVFELVRIVNQFLDSSAKDSADSDFLKESLQLFYKMNKLFAVFSFEKQILSLDGISEEWILAQIEARKIAKQNKDFSTADKIRKELEEKGILLADTKEGNTTWKKAQ</sequence>
<evidence type="ECO:0000256" key="1">
    <source>
        <dbReference type="ARBA" id="ARBA00004496"/>
    </source>
</evidence>
<keyword evidence="10 12" id="KW-0648">Protein biosynthesis</keyword>
<dbReference type="Pfam" id="PF09190">
    <property type="entry name" value="DALR_2"/>
    <property type="match status" value="1"/>
</dbReference>
<dbReference type="AlphaFoldDB" id="A0A2N0AP12"/>
<keyword evidence="8 12" id="KW-0862">Zinc</keyword>
<comment type="cofactor">
    <cofactor evidence="12">
        <name>Zn(2+)</name>
        <dbReference type="ChEBI" id="CHEBI:29105"/>
    </cofactor>
    <text evidence="12">Binds 1 zinc ion per subunit.</text>
</comment>
<evidence type="ECO:0000256" key="9">
    <source>
        <dbReference type="ARBA" id="ARBA00022840"/>
    </source>
</evidence>
<organism evidence="14 15">
    <name type="scientific">Leptospira harrisiae</name>
    <dbReference type="NCBI Taxonomy" id="2023189"/>
    <lineage>
        <taxon>Bacteria</taxon>
        <taxon>Pseudomonadati</taxon>
        <taxon>Spirochaetota</taxon>
        <taxon>Spirochaetia</taxon>
        <taxon>Leptospirales</taxon>
        <taxon>Leptospiraceae</taxon>
        <taxon>Leptospira</taxon>
    </lineage>
</organism>
<dbReference type="InterPro" id="IPR015803">
    <property type="entry name" value="Cys-tRNA-ligase"/>
</dbReference>
<protein>
    <recommendedName>
        <fullName evidence="12">Cysteine--tRNA ligase</fullName>
        <ecNumber evidence="12">6.1.1.16</ecNumber>
    </recommendedName>
    <alternativeName>
        <fullName evidence="12">Cysteinyl-tRNA synthetase</fullName>
        <shortName evidence="12">CysRS</shortName>
    </alternativeName>
</protein>
<reference evidence="14 15" key="1">
    <citation type="submission" date="2017-07" db="EMBL/GenBank/DDBJ databases">
        <title>Leptospira spp. isolated from tropical soils.</title>
        <authorList>
            <person name="Thibeaux R."/>
            <person name="Iraola G."/>
            <person name="Ferres I."/>
            <person name="Bierque E."/>
            <person name="Girault D."/>
            <person name="Soupe-Gilbert M.-E."/>
            <person name="Picardeau M."/>
            <person name="Goarant C."/>
        </authorList>
    </citation>
    <scope>NUCLEOTIDE SEQUENCE [LARGE SCALE GENOMIC DNA]</scope>
    <source>
        <strain evidence="14 15">FH2-B-A1</strain>
    </source>
</reference>
<dbReference type="NCBIfam" id="TIGR00435">
    <property type="entry name" value="cysS"/>
    <property type="match status" value="1"/>
</dbReference>
<dbReference type="CDD" id="cd00672">
    <property type="entry name" value="CysRS_core"/>
    <property type="match status" value="1"/>
</dbReference>
<feature type="binding site" evidence="12">
    <location>
        <position position="214"/>
    </location>
    <ligand>
        <name>Zn(2+)</name>
        <dbReference type="ChEBI" id="CHEBI:29105"/>
    </ligand>
</feature>
<dbReference type="EC" id="6.1.1.16" evidence="12"/>
<feature type="short sequence motif" description="'KMSKS' region" evidence="12">
    <location>
        <begin position="272"/>
        <end position="276"/>
    </location>
</feature>
<evidence type="ECO:0000256" key="11">
    <source>
        <dbReference type="ARBA" id="ARBA00023146"/>
    </source>
</evidence>
<feature type="binding site" evidence="12">
    <location>
        <position position="243"/>
    </location>
    <ligand>
        <name>Zn(2+)</name>
        <dbReference type="ChEBI" id="CHEBI:29105"/>
    </ligand>
</feature>
<evidence type="ECO:0000259" key="13">
    <source>
        <dbReference type="SMART" id="SM00840"/>
    </source>
</evidence>
<name>A0A2N0AP12_9LEPT</name>
<keyword evidence="11 12" id="KW-0030">Aminoacyl-tRNA synthetase</keyword>
<dbReference type="InterPro" id="IPR014729">
    <property type="entry name" value="Rossmann-like_a/b/a_fold"/>
</dbReference>
<dbReference type="GO" id="GO:0006423">
    <property type="term" value="P:cysteinyl-tRNA aminoacylation"/>
    <property type="evidence" value="ECO:0007669"/>
    <property type="project" value="UniProtKB-UniRule"/>
</dbReference>
<evidence type="ECO:0000256" key="10">
    <source>
        <dbReference type="ARBA" id="ARBA00022917"/>
    </source>
</evidence>
<evidence type="ECO:0000256" key="7">
    <source>
        <dbReference type="ARBA" id="ARBA00022741"/>
    </source>
</evidence>
<evidence type="ECO:0000256" key="4">
    <source>
        <dbReference type="ARBA" id="ARBA00022490"/>
    </source>
</evidence>
<evidence type="ECO:0000256" key="2">
    <source>
        <dbReference type="ARBA" id="ARBA00005594"/>
    </source>
</evidence>
<comment type="similarity">
    <text evidence="2 12">Belongs to the class-I aminoacyl-tRNA synthetase family.</text>
</comment>
<dbReference type="Proteomes" id="UP000232145">
    <property type="component" value="Unassembled WGS sequence"/>
</dbReference>
<dbReference type="Gene3D" id="3.40.50.620">
    <property type="entry name" value="HUPs"/>
    <property type="match status" value="1"/>
</dbReference>
<dbReference type="GO" id="GO:0004817">
    <property type="term" value="F:cysteine-tRNA ligase activity"/>
    <property type="evidence" value="ECO:0007669"/>
    <property type="project" value="UniProtKB-UniRule"/>
</dbReference>
<keyword evidence="9 12" id="KW-0067">ATP-binding</keyword>
<gene>
    <name evidence="12" type="primary">cysS</name>
    <name evidence="14" type="ORF">CH364_07545</name>
</gene>
<keyword evidence="6 12" id="KW-0479">Metal-binding</keyword>
<dbReference type="SMART" id="SM00840">
    <property type="entry name" value="DALR_2"/>
    <property type="match status" value="1"/>
</dbReference>
<feature type="binding site" evidence="12">
    <location>
        <position position="32"/>
    </location>
    <ligand>
        <name>Zn(2+)</name>
        <dbReference type="ChEBI" id="CHEBI:29105"/>
    </ligand>
</feature>
<dbReference type="InterPro" id="IPR015273">
    <property type="entry name" value="Cys-tRNA-synt_Ia_DALR"/>
</dbReference>
<evidence type="ECO:0000313" key="15">
    <source>
        <dbReference type="Proteomes" id="UP000232145"/>
    </source>
</evidence>
<dbReference type="SUPFAM" id="SSF52374">
    <property type="entry name" value="Nucleotidylyl transferase"/>
    <property type="match status" value="1"/>
</dbReference>
<dbReference type="InterPro" id="IPR032678">
    <property type="entry name" value="tRNA-synt_1_cat_dom"/>
</dbReference>
<evidence type="ECO:0000256" key="12">
    <source>
        <dbReference type="HAMAP-Rule" id="MF_00041"/>
    </source>
</evidence>
<keyword evidence="4 12" id="KW-0963">Cytoplasm</keyword>
<dbReference type="InterPro" id="IPR024909">
    <property type="entry name" value="Cys-tRNA/MSH_ligase"/>
</dbReference>
<dbReference type="PANTHER" id="PTHR10890">
    <property type="entry name" value="CYSTEINYL-TRNA SYNTHETASE"/>
    <property type="match status" value="1"/>
</dbReference>
<evidence type="ECO:0000256" key="6">
    <source>
        <dbReference type="ARBA" id="ARBA00022723"/>
    </source>
</evidence>
<comment type="catalytic activity">
    <reaction evidence="12">
        <text>tRNA(Cys) + L-cysteine + ATP = L-cysteinyl-tRNA(Cys) + AMP + diphosphate</text>
        <dbReference type="Rhea" id="RHEA:17773"/>
        <dbReference type="Rhea" id="RHEA-COMP:9661"/>
        <dbReference type="Rhea" id="RHEA-COMP:9679"/>
        <dbReference type="ChEBI" id="CHEBI:30616"/>
        <dbReference type="ChEBI" id="CHEBI:33019"/>
        <dbReference type="ChEBI" id="CHEBI:35235"/>
        <dbReference type="ChEBI" id="CHEBI:78442"/>
        <dbReference type="ChEBI" id="CHEBI:78517"/>
        <dbReference type="ChEBI" id="CHEBI:456215"/>
        <dbReference type="EC" id="6.1.1.16"/>
    </reaction>
</comment>
<dbReference type="EMBL" id="NPDX01000001">
    <property type="protein sequence ID" value="PJZ86020.1"/>
    <property type="molecule type" value="Genomic_DNA"/>
</dbReference>
<feature type="binding site" evidence="12">
    <location>
        <position position="239"/>
    </location>
    <ligand>
        <name>Zn(2+)</name>
        <dbReference type="ChEBI" id="CHEBI:29105"/>
    </ligand>
</feature>
<dbReference type="OrthoDB" id="9815130at2"/>
<dbReference type="Gene3D" id="1.20.120.1910">
    <property type="entry name" value="Cysteine-tRNA ligase, C-terminal anti-codon recognition domain"/>
    <property type="match status" value="1"/>
</dbReference>
<dbReference type="GO" id="GO:0005524">
    <property type="term" value="F:ATP binding"/>
    <property type="evidence" value="ECO:0007669"/>
    <property type="project" value="UniProtKB-UniRule"/>
</dbReference>
<dbReference type="SUPFAM" id="SSF47323">
    <property type="entry name" value="Anticodon-binding domain of a subclass of class I aminoacyl-tRNA synthetases"/>
    <property type="match status" value="1"/>
</dbReference>
<dbReference type="InterPro" id="IPR009080">
    <property type="entry name" value="tRNAsynth_Ia_anticodon-bd"/>
</dbReference>
<comment type="caution">
    <text evidence="14">The sequence shown here is derived from an EMBL/GenBank/DDBJ whole genome shotgun (WGS) entry which is preliminary data.</text>
</comment>
<feature type="domain" description="Cysteinyl-tRNA synthetase class Ia DALR" evidence="13">
    <location>
        <begin position="363"/>
        <end position="439"/>
    </location>
</feature>
<keyword evidence="7 12" id="KW-0547">Nucleotide-binding</keyword>